<feature type="region of interest" description="Disordered" evidence="1">
    <location>
        <begin position="135"/>
        <end position="161"/>
    </location>
</feature>
<dbReference type="EMBL" id="JAXOVC010000006">
    <property type="protein sequence ID" value="KAK4500644.1"/>
    <property type="molecule type" value="Genomic_DNA"/>
</dbReference>
<comment type="caution">
    <text evidence="3">The sequence shown here is derived from an EMBL/GenBank/DDBJ whole genome shotgun (WGS) entry which is preliminary data.</text>
</comment>
<keyword evidence="2" id="KW-0472">Membrane</keyword>
<organism evidence="3 4">
    <name type="scientific">Zasmidium cellare</name>
    <name type="common">Wine cellar mold</name>
    <name type="synonym">Racodium cellare</name>
    <dbReference type="NCBI Taxonomy" id="395010"/>
    <lineage>
        <taxon>Eukaryota</taxon>
        <taxon>Fungi</taxon>
        <taxon>Dikarya</taxon>
        <taxon>Ascomycota</taxon>
        <taxon>Pezizomycotina</taxon>
        <taxon>Dothideomycetes</taxon>
        <taxon>Dothideomycetidae</taxon>
        <taxon>Mycosphaerellales</taxon>
        <taxon>Mycosphaerellaceae</taxon>
        <taxon>Zasmidium</taxon>
    </lineage>
</organism>
<evidence type="ECO:0000256" key="2">
    <source>
        <dbReference type="SAM" id="Phobius"/>
    </source>
</evidence>
<sequence>MAPPTSTNIFDSLATAPDTDIEGLPADVVLSKSQKKRMKKRERKINKEKAVNALLDAFDQDEESIASTDTPDYDIVSAHTISSASHDRPSPLRCSRMCGFCSHPRDSNTPPTTLEQLVGKELTAEQRARVLAEAEHREQTESAPIEPTAEPQMPKPLRSKPRVDAMTTEPYAKMPERSIQSLLAQYDTRIAQAMVEKQQDSTPFIPTSHRLTPTDWTEYARAAAESSDLNQHAKLHAPTVGDWEVVKKAGTEKPYHLETVTAPALSRIEEQLLIDSCLLILPGLIVGTLLGYEAEAQALGLYALVTVFVGWLVLICVADWTGWEVFEGGDVEGLRVVYDE</sequence>
<feature type="transmembrane region" description="Helical" evidence="2">
    <location>
        <begin position="299"/>
        <end position="320"/>
    </location>
</feature>
<proteinExistence type="predicted"/>
<keyword evidence="2" id="KW-1133">Transmembrane helix</keyword>
<name>A0ABR0EGK8_ZASCE</name>
<keyword evidence="2" id="KW-0812">Transmembrane</keyword>
<evidence type="ECO:0000313" key="4">
    <source>
        <dbReference type="Proteomes" id="UP001305779"/>
    </source>
</evidence>
<dbReference type="Proteomes" id="UP001305779">
    <property type="component" value="Unassembled WGS sequence"/>
</dbReference>
<evidence type="ECO:0000256" key="1">
    <source>
        <dbReference type="SAM" id="MobiDB-lite"/>
    </source>
</evidence>
<reference evidence="3 4" key="1">
    <citation type="journal article" date="2023" name="G3 (Bethesda)">
        <title>A chromosome-level genome assembly of Zasmidium syzygii isolated from banana leaves.</title>
        <authorList>
            <person name="van Westerhoven A.C."/>
            <person name="Mehrabi R."/>
            <person name="Talebi R."/>
            <person name="Steentjes M.B.F."/>
            <person name="Corcolon B."/>
            <person name="Chong P.A."/>
            <person name="Kema G.H.J."/>
            <person name="Seidl M.F."/>
        </authorList>
    </citation>
    <scope>NUCLEOTIDE SEQUENCE [LARGE SCALE GENOMIC DNA]</scope>
    <source>
        <strain evidence="3 4">P124</strain>
    </source>
</reference>
<evidence type="ECO:0000313" key="3">
    <source>
        <dbReference type="EMBL" id="KAK4500644.1"/>
    </source>
</evidence>
<protein>
    <submittedName>
        <fullName evidence="3">Uncharacterized protein</fullName>
    </submittedName>
</protein>
<accession>A0ABR0EGK8</accession>
<keyword evidence="4" id="KW-1185">Reference proteome</keyword>
<gene>
    <name evidence="3" type="ORF">PRZ48_008833</name>
</gene>
<feature type="transmembrane region" description="Helical" evidence="2">
    <location>
        <begin position="272"/>
        <end position="292"/>
    </location>
</feature>